<evidence type="ECO:0000256" key="2">
    <source>
        <dbReference type="ARBA" id="ARBA00022475"/>
    </source>
</evidence>
<evidence type="ECO:0000256" key="3">
    <source>
        <dbReference type="ARBA" id="ARBA00022692"/>
    </source>
</evidence>
<protein>
    <submittedName>
        <fullName evidence="9">ABC transporter permease</fullName>
    </submittedName>
</protein>
<evidence type="ECO:0000256" key="5">
    <source>
        <dbReference type="ARBA" id="ARBA00023136"/>
    </source>
</evidence>
<evidence type="ECO:0000259" key="8">
    <source>
        <dbReference type="Pfam" id="PF12704"/>
    </source>
</evidence>
<dbReference type="InterPro" id="IPR003838">
    <property type="entry name" value="ABC3_permease_C"/>
</dbReference>
<name>A0A3B0CDV4_9FLAO</name>
<feature type="transmembrane region" description="Helical" evidence="6">
    <location>
        <begin position="283"/>
        <end position="304"/>
    </location>
</feature>
<gene>
    <name evidence="9" type="ORF">D7Z94_03490</name>
</gene>
<dbReference type="AlphaFoldDB" id="A0A3B0CDV4"/>
<dbReference type="InterPro" id="IPR050250">
    <property type="entry name" value="Macrolide_Exporter_MacB"/>
</dbReference>
<dbReference type="EMBL" id="RBCJ01000001">
    <property type="protein sequence ID" value="RKN82918.1"/>
    <property type="molecule type" value="Genomic_DNA"/>
</dbReference>
<evidence type="ECO:0000256" key="1">
    <source>
        <dbReference type="ARBA" id="ARBA00004651"/>
    </source>
</evidence>
<feature type="domain" description="MacB-like periplasmic core" evidence="8">
    <location>
        <begin position="25"/>
        <end position="239"/>
    </location>
</feature>
<feature type="transmembrane region" description="Helical" evidence="6">
    <location>
        <begin position="21"/>
        <end position="42"/>
    </location>
</feature>
<feature type="transmembrane region" description="Helical" evidence="6">
    <location>
        <begin position="757"/>
        <end position="775"/>
    </location>
</feature>
<keyword evidence="3 6" id="KW-0812">Transmembrane</keyword>
<keyword evidence="4 6" id="KW-1133">Transmembrane helix</keyword>
<organism evidence="9 10">
    <name type="scientific">Ulvibacterium marinum</name>
    <dbReference type="NCBI Taxonomy" id="2419782"/>
    <lineage>
        <taxon>Bacteria</taxon>
        <taxon>Pseudomonadati</taxon>
        <taxon>Bacteroidota</taxon>
        <taxon>Flavobacteriia</taxon>
        <taxon>Flavobacteriales</taxon>
        <taxon>Flavobacteriaceae</taxon>
        <taxon>Ulvibacterium</taxon>
    </lineage>
</organism>
<feature type="domain" description="ABC3 transporter permease C-terminal" evidence="7">
    <location>
        <begin position="288"/>
        <end position="404"/>
    </location>
</feature>
<evidence type="ECO:0000259" key="7">
    <source>
        <dbReference type="Pfam" id="PF02687"/>
    </source>
</evidence>
<comment type="subcellular location">
    <subcellularLocation>
        <location evidence="1">Cell membrane</location>
        <topology evidence="1">Multi-pass membrane protein</topology>
    </subcellularLocation>
</comment>
<feature type="transmembrane region" description="Helical" evidence="6">
    <location>
        <begin position="425"/>
        <end position="447"/>
    </location>
</feature>
<dbReference type="InterPro" id="IPR025857">
    <property type="entry name" value="MacB_PCD"/>
</dbReference>
<dbReference type="PANTHER" id="PTHR30572:SF18">
    <property type="entry name" value="ABC-TYPE MACROLIDE FAMILY EXPORT SYSTEM PERMEASE COMPONENT 2"/>
    <property type="match status" value="1"/>
</dbReference>
<feature type="domain" description="ABC3 transporter permease C-terminal" evidence="7">
    <location>
        <begin position="673"/>
        <end position="775"/>
    </location>
</feature>
<dbReference type="GO" id="GO:0022857">
    <property type="term" value="F:transmembrane transporter activity"/>
    <property type="evidence" value="ECO:0007669"/>
    <property type="project" value="TreeGrafter"/>
</dbReference>
<dbReference type="OrthoDB" id="1109882at2"/>
<evidence type="ECO:0000256" key="4">
    <source>
        <dbReference type="ARBA" id="ARBA00022989"/>
    </source>
</evidence>
<dbReference type="PANTHER" id="PTHR30572">
    <property type="entry name" value="MEMBRANE COMPONENT OF TRANSPORTER-RELATED"/>
    <property type="match status" value="1"/>
</dbReference>
<feature type="transmembrane region" description="Helical" evidence="6">
    <location>
        <begin position="668"/>
        <end position="691"/>
    </location>
</feature>
<feature type="transmembrane region" description="Helical" evidence="6">
    <location>
        <begin position="712"/>
        <end position="737"/>
    </location>
</feature>
<keyword evidence="5 6" id="KW-0472">Membrane</keyword>
<keyword evidence="10" id="KW-1185">Reference proteome</keyword>
<dbReference type="RefSeq" id="WP_120710125.1">
    <property type="nucleotide sequence ID" value="NZ_RBCJ01000001.1"/>
</dbReference>
<evidence type="ECO:0000256" key="6">
    <source>
        <dbReference type="SAM" id="Phobius"/>
    </source>
</evidence>
<evidence type="ECO:0000313" key="9">
    <source>
        <dbReference type="EMBL" id="RKN82918.1"/>
    </source>
</evidence>
<sequence length="794" mass="89032">MLFNFIKIARRKLWNKKGSTSTKLFSLAIGIVSLFYIAIYLYQELNYDTFHSNYTKIAKINTAVESPTGNLSLGLSAVPVGPYVKSQSPAVEEFVRINKEYGSHAIKHGDKLFSESENIYYADSAFFKVFDFDLVAGNPSTALDGPDKIIITENTAIKYFGNVNALNKVLLYDDVPFTVSGVMRNIPSNSHLQFDFLISMATFFKDRPNVDQNWEWFPMNTYFLLKDGHSTASLDEVLRTVPQYLEKSSTNDQYKLSIEPLNGLHFSSPKLGELGTKGKRSNLYILFTIGIMILLLAVSNFINLTTAQLSVEAKDVSIKKTVGASKRDIFKQFSVESLLLTSFATIVSILLILLTFPFFEDLLGGNFDTDFLSNPLFILLLPLIPIVLTLLGGIYPAVKFARISTIHKPKPDGKYNNVLNTRTSLLIFQFAITSALVIGSCIIYYQLNYIQNQDLGMDTAHKIVLDYGPNSTIGTAYESLKQELEGIPGVESITFSSHVPGQTPNGVATQLLDVNGRSSNGEINLNLVDYNFVEDYGLQLVAGRDFRRGPADETSALILNEAAVKAFGYENPEDILGASFEQWGGNGTVIGVVNDFNYLSLHEDVGLLSLKVWPEQFMKITLSVTPNNVKGTLEKLESKWASLYPSIPFNHYFVDDNFKAQYDKDRQFATIINVFTIISICIGILGLIAYARFWCERRKKEMSIRKVLGANAIWLVWKLLKSFSIPVLIGFGIAIPITYYLGGQWLQEFAYRFELNWYFFALPLALLLVLVWFSVGTQTLKLVLTNPVNNLKEE</sequence>
<feature type="transmembrane region" description="Helical" evidence="6">
    <location>
        <begin position="337"/>
        <end position="356"/>
    </location>
</feature>
<comment type="caution">
    <text evidence="9">The sequence shown here is derived from an EMBL/GenBank/DDBJ whole genome shotgun (WGS) entry which is preliminary data.</text>
</comment>
<reference evidence="9 10" key="1">
    <citation type="submission" date="2018-10" db="EMBL/GenBank/DDBJ databases">
        <title>Ulvibacterium marinum gen. nov., sp. nov., a novel marine bacterium of the family Flavobacteriaceae, isolated from a culture of the green alga Ulva prolifera.</title>
        <authorList>
            <person name="Zhang Z."/>
        </authorList>
    </citation>
    <scope>NUCLEOTIDE SEQUENCE [LARGE SCALE GENOMIC DNA]</scope>
    <source>
        <strain evidence="9 10">CCMM003</strain>
    </source>
</reference>
<feature type="transmembrane region" description="Helical" evidence="6">
    <location>
        <begin position="376"/>
        <end position="398"/>
    </location>
</feature>
<proteinExistence type="predicted"/>
<accession>A0A3B0CDV4</accession>
<evidence type="ECO:0000313" key="10">
    <source>
        <dbReference type="Proteomes" id="UP000276603"/>
    </source>
</evidence>
<dbReference type="Pfam" id="PF02687">
    <property type="entry name" value="FtsX"/>
    <property type="match status" value="2"/>
</dbReference>
<dbReference type="Pfam" id="PF12704">
    <property type="entry name" value="MacB_PCD"/>
    <property type="match status" value="1"/>
</dbReference>
<dbReference type="GO" id="GO:0005886">
    <property type="term" value="C:plasma membrane"/>
    <property type="evidence" value="ECO:0007669"/>
    <property type="project" value="UniProtKB-SubCell"/>
</dbReference>
<dbReference type="Proteomes" id="UP000276603">
    <property type="component" value="Unassembled WGS sequence"/>
</dbReference>
<keyword evidence="2" id="KW-1003">Cell membrane</keyword>